<keyword evidence="3" id="KW-1185">Reference proteome</keyword>
<keyword evidence="1" id="KW-0175">Coiled coil</keyword>
<feature type="coiled-coil region" evidence="1">
    <location>
        <begin position="47"/>
        <end position="93"/>
    </location>
</feature>
<dbReference type="Proteomes" id="UP000821866">
    <property type="component" value="Chromosome 7"/>
</dbReference>
<evidence type="ECO:0000256" key="1">
    <source>
        <dbReference type="SAM" id="Coils"/>
    </source>
</evidence>
<dbReference type="EMBL" id="JABSTU010000009">
    <property type="protein sequence ID" value="KAH8020399.1"/>
    <property type="molecule type" value="Genomic_DNA"/>
</dbReference>
<sequence length="110" mass="12519">MDTDLSVVLAEITRKLDMLTNLPQQVEDVKASIQLMSQKYDDILSRQVAQEKELTSLKKKVSKLEENAKPSDNQQLKASVNDLEWRSRKLNVEVHGILGTDNENLITKLN</sequence>
<proteinExistence type="predicted"/>
<reference evidence="2" key="1">
    <citation type="journal article" date="2020" name="Cell">
        <title>Large-Scale Comparative Analyses of Tick Genomes Elucidate Their Genetic Diversity and Vector Capacities.</title>
        <authorList>
            <consortium name="Tick Genome and Microbiome Consortium (TIGMIC)"/>
            <person name="Jia N."/>
            <person name="Wang J."/>
            <person name="Shi W."/>
            <person name="Du L."/>
            <person name="Sun Y."/>
            <person name="Zhan W."/>
            <person name="Jiang J.F."/>
            <person name="Wang Q."/>
            <person name="Zhang B."/>
            <person name="Ji P."/>
            <person name="Bell-Sakyi L."/>
            <person name="Cui X.M."/>
            <person name="Yuan T.T."/>
            <person name="Jiang B.G."/>
            <person name="Yang W.F."/>
            <person name="Lam T.T."/>
            <person name="Chang Q.C."/>
            <person name="Ding S.J."/>
            <person name="Wang X.J."/>
            <person name="Zhu J.G."/>
            <person name="Ruan X.D."/>
            <person name="Zhao L."/>
            <person name="Wei J.T."/>
            <person name="Ye R.Z."/>
            <person name="Que T.C."/>
            <person name="Du C.H."/>
            <person name="Zhou Y.H."/>
            <person name="Cheng J.X."/>
            <person name="Dai P.F."/>
            <person name="Guo W.B."/>
            <person name="Han X.H."/>
            <person name="Huang E.J."/>
            <person name="Li L.F."/>
            <person name="Wei W."/>
            <person name="Gao Y.C."/>
            <person name="Liu J.Z."/>
            <person name="Shao H.Z."/>
            <person name="Wang X."/>
            <person name="Wang C.C."/>
            <person name="Yang T.C."/>
            <person name="Huo Q.B."/>
            <person name="Li W."/>
            <person name="Chen H.Y."/>
            <person name="Chen S.E."/>
            <person name="Zhou L.G."/>
            <person name="Ni X.B."/>
            <person name="Tian J.H."/>
            <person name="Sheng Y."/>
            <person name="Liu T."/>
            <person name="Pan Y.S."/>
            <person name="Xia L.Y."/>
            <person name="Li J."/>
            <person name="Zhao F."/>
            <person name="Cao W.C."/>
        </authorList>
    </citation>
    <scope>NUCLEOTIDE SEQUENCE</scope>
    <source>
        <strain evidence="2">Rmic-2018</strain>
    </source>
</reference>
<accession>A0A9J6DE52</accession>
<reference evidence="2" key="2">
    <citation type="submission" date="2021-09" db="EMBL/GenBank/DDBJ databases">
        <authorList>
            <person name="Jia N."/>
            <person name="Wang J."/>
            <person name="Shi W."/>
            <person name="Du L."/>
            <person name="Sun Y."/>
            <person name="Zhan W."/>
            <person name="Jiang J."/>
            <person name="Wang Q."/>
            <person name="Zhang B."/>
            <person name="Ji P."/>
            <person name="Sakyi L.B."/>
            <person name="Cui X."/>
            <person name="Yuan T."/>
            <person name="Jiang B."/>
            <person name="Yang W."/>
            <person name="Lam T.T.-Y."/>
            <person name="Chang Q."/>
            <person name="Ding S."/>
            <person name="Wang X."/>
            <person name="Zhu J."/>
            <person name="Ruan X."/>
            <person name="Zhao L."/>
            <person name="Wei J."/>
            <person name="Que T."/>
            <person name="Du C."/>
            <person name="Cheng J."/>
            <person name="Dai P."/>
            <person name="Han X."/>
            <person name="Huang E."/>
            <person name="Gao Y."/>
            <person name="Liu J."/>
            <person name="Shao H."/>
            <person name="Ye R."/>
            <person name="Li L."/>
            <person name="Wei W."/>
            <person name="Wang X."/>
            <person name="Wang C."/>
            <person name="Huo Q."/>
            <person name="Li W."/>
            <person name="Guo W."/>
            <person name="Chen H."/>
            <person name="Chen S."/>
            <person name="Zhou L."/>
            <person name="Zhou L."/>
            <person name="Ni X."/>
            <person name="Tian J."/>
            <person name="Zhou Y."/>
            <person name="Sheng Y."/>
            <person name="Liu T."/>
            <person name="Pan Y."/>
            <person name="Xia L."/>
            <person name="Li J."/>
            <person name="Zhao F."/>
            <person name="Cao W."/>
        </authorList>
    </citation>
    <scope>NUCLEOTIDE SEQUENCE</scope>
    <source>
        <strain evidence="2">Rmic-2018</strain>
        <tissue evidence="2">Larvae</tissue>
    </source>
</reference>
<dbReference type="AlphaFoldDB" id="A0A9J6DE52"/>
<evidence type="ECO:0000313" key="2">
    <source>
        <dbReference type="EMBL" id="KAH8020399.1"/>
    </source>
</evidence>
<name>A0A9J6DE52_RHIMP</name>
<protein>
    <submittedName>
        <fullName evidence="2">Uncharacterized protein</fullName>
    </submittedName>
</protein>
<evidence type="ECO:0000313" key="3">
    <source>
        <dbReference type="Proteomes" id="UP000821866"/>
    </source>
</evidence>
<organism evidence="2 3">
    <name type="scientific">Rhipicephalus microplus</name>
    <name type="common">Cattle tick</name>
    <name type="synonym">Boophilus microplus</name>
    <dbReference type="NCBI Taxonomy" id="6941"/>
    <lineage>
        <taxon>Eukaryota</taxon>
        <taxon>Metazoa</taxon>
        <taxon>Ecdysozoa</taxon>
        <taxon>Arthropoda</taxon>
        <taxon>Chelicerata</taxon>
        <taxon>Arachnida</taxon>
        <taxon>Acari</taxon>
        <taxon>Parasitiformes</taxon>
        <taxon>Ixodida</taxon>
        <taxon>Ixodoidea</taxon>
        <taxon>Ixodidae</taxon>
        <taxon>Rhipicephalinae</taxon>
        <taxon>Rhipicephalus</taxon>
        <taxon>Boophilus</taxon>
    </lineage>
</organism>
<gene>
    <name evidence="2" type="ORF">HPB51_001032</name>
</gene>
<comment type="caution">
    <text evidence="2">The sequence shown here is derived from an EMBL/GenBank/DDBJ whole genome shotgun (WGS) entry which is preliminary data.</text>
</comment>